<keyword evidence="4" id="KW-1185">Reference proteome</keyword>
<dbReference type="InterPro" id="IPR040079">
    <property type="entry name" value="Glutathione_S-Trfase"/>
</dbReference>
<dbReference type="Pfam" id="PF13410">
    <property type="entry name" value="GST_C_2"/>
    <property type="match status" value="1"/>
</dbReference>
<feature type="transmembrane region" description="Helical" evidence="1">
    <location>
        <begin position="281"/>
        <end position="299"/>
    </location>
</feature>
<dbReference type="SFLD" id="SFLDG00358">
    <property type="entry name" value="Main_(cytGST)"/>
    <property type="match status" value="1"/>
</dbReference>
<dbReference type="PANTHER" id="PTHR11695">
    <property type="entry name" value="ALCOHOL DEHYDROGENASE RELATED"/>
    <property type="match status" value="1"/>
</dbReference>
<sequence length="486" mass="55428">VRFYLAEKHLHWFDHHINLAKEENLTEEFLEINPNGLVPVLIHDGVTITETNDIVKYLEKHFPEPRLKPRSRIGQEAMHKWLLLSDSIQRPLKYMSFYFLFGRLAQKSDQSLHKLSQSFVDRDLYNFHLSFREGFSMELLQEKIEIIHSFFEEMEKHLLESAWLVGDTFTVADIMCVINVYRFKQMNFPMKMYTHVNDWYDMICLKQSFQIAVFGHQGFIENIALPIKTTIDRILGQDVQAVELGIKTSWMKSVIILLLFIISCMFLVDNLSIAGFSVNRVILLTILGMMSLATMMSSYHKAHTPPQLVYQSALKTMTAIINIGYGGNEMMKINLRQPQPRAVAPDDIIIAVKAASVNPIDLKTQRGYGRTLLNYLRNRSKVPAGQGIELPMIPGRDCSGIVSAIGSKVTKFKIGDEVWTALPSVQTLGTMADYVMVKETYVARKPSNISHVEAASIPYVAMTTWSALVDDGRLGPDNRKDKRYGN</sequence>
<dbReference type="Pfam" id="PF13417">
    <property type="entry name" value="GST_N_3"/>
    <property type="match status" value="1"/>
</dbReference>
<dbReference type="InterPro" id="IPR036249">
    <property type="entry name" value="Thioredoxin-like_sf"/>
</dbReference>
<keyword evidence="1" id="KW-1133">Transmembrane helix</keyword>
<evidence type="ECO:0000259" key="2">
    <source>
        <dbReference type="PROSITE" id="PS50404"/>
    </source>
</evidence>
<dbReference type="Proteomes" id="UP000694865">
    <property type="component" value="Unplaced"/>
</dbReference>
<dbReference type="RefSeq" id="XP_006815530.1">
    <property type="nucleotide sequence ID" value="XM_006815467.1"/>
</dbReference>
<dbReference type="InterPro" id="IPR036282">
    <property type="entry name" value="Glutathione-S-Trfase_C_sf"/>
</dbReference>
<name>A0ABM0M689_SACKO</name>
<dbReference type="SUPFAM" id="SSF50129">
    <property type="entry name" value="GroES-like"/>
    <property type="match status" value="1"/>
</dbReference>
<dbReference type="InterPro" id="IPR004045">
    <property type="entry name" value="Glutathione_S-Trfase_N"/>
</dbReference>
<feature type="domain" description="GST N-terminal" evidence="2">
    <location>
        <begin position="1"/>
        <end position="66"/>
    </location>
</feature>
<dbReference type="SUPFAM" id="SSF52833">
    <property type="entry name" value="Thioredoxin-like"/>
    <property type="match status" value="1"/>
</dbReference>
<protein>
    <submittedName>
        <fullName evidence="5">Uncharacterized protein LOC102806043</fullName>
    </submittedName>
</protein>
<dbReference type="SUPFAM" id="SSF47616">
    <property type="entry name" value="GST C-terminal domain-like"/>
    <property type="match status" value="1"/>
</dbReference>
<reference evidence="5" key="1">
    <citation type="submission" date="2025-08" db="UniProtKB">
        <authorList>
            <consortium name="RefSeq"/>
        </authorList>
    </citation>
    <scope>IDENTIFICATION</scope>
    <source>
        <tissue evidence="5">Testes</tissue>
    </source>
</reference>
<feature type="domain" description="GST C-terminal" evidence="3">
    <location>
        <begin position="90"/>
        <end position="227"/>
    </location>
</feature>
<keyword evidence="1" id="KW-0812">Transmembrane</keyword>
<dbReference type="Gene3D" id="1.20.1050.10">
    <property type="match status" value="1"/>
</dbReference>
<dbReference type="InterPro" id="IPR010987">
    <property type="entry name" value="Glutathione-S-Trfase_C-like"/>
</dbReference>
<evidence type="ECO:0000313" key="4">
    <source>
        <dbReference type="Proteomes" id="UP000694865"/>
    </source>
</evidence>
<dbReference type="SFLD" id="SFLDS00019">
    <property type="entry name" value="Glutathione_Transferase_(cytos"/>
    <property type="match status" value="1"/>
</dbReference>
<proteinExistence type="predicted"/>
<feature type="transmembrane region" description="Helical" evidence="1">
    <location>
        <begin position="250"/>
        <end position="269"/>
    </location>
</feature>
<dbReference type="GeneID" id="102806043"/>
<keyword evidence="1" id="KW-0472">Membrane</keyword>
<dbReference type="InterPro" id="IPR050700">
    <property type="entry name" value="YIM1/Zinc_Alcohol_DH_Fams"/>
</dbReference>
<gene>
    <name evidence="5" type="primary">LOC102806043</name>
</gene>
<dbReference type="CDD" id="cd00570">
    <property type="entry name" value="GST_N_family"/>
    <property type="match status" value="1"/>
</dbReference>
<dbReference type="PROSITE" id="PS50405">
    <property type="entry name" value="GST_CTER"/>
    <property type="match status" value="1"/>
</dbReference>
<dbReference type="Gene3D" id="3.90.180.10">
    <property type="entry name" value="Medium-chain alcohol dehydrogenases, catalytic domain"/>
    <property type="match status" value="1"/>
</dbReference>
<dbReference type="PROSITE" id="PS50404">
    <property type="entry name" value="GST_NTER"/>
    <property type="match status" value="1"/>
</dbReference>
<dbReference type="Gene3D" id="3.40.30.10">
    <property type="entry name" value="Glutaredoxin"/>
    <property type="match status" value="1"/>
</dbReference>
<accession>A0ABM0M689</accession>
<dbReference type="Pfam" id="PF08240">
    <property type="entry name" value="ADH_N"/>
    <property type="match status" value="1"/>
</dbReference>
<dbReference type="InterPro" id="IPR013154">
    <property type="entry name" value="ADH-like_N"/>
</dbReference>
<organism evidence="4 5">
    <name type="scientific">Saccoglossus kowalevskii</name>
    <name type="common">Acorn worm</name>
    <dbReference type="NCBI Taxonomy" id="10224"/>
    <lineage>
        <taxon>Eukaryota</taxon>
        <taxon>Metazoa</taxon>
        <taxon>Hemichordata</taxon>
        <taxon>Enteropneusta</taxon>
        <taxon>Harrimaniidae</taxon>
        <taxon>Saccoglossus</taxon>
    </lineage>
</organism>
<dbReference type="PANTHER" id="PTHR11695:SF294">
    <property type="entry name" value="RETICULON-4-INTERACTING PROTEIN 1, MITOCHONDRIAL"/>
    <property type="match status" value="1"/>
</dbReference>
<evidence type="ECO:0000256" key="1">
    <source>
        <dbReference type="SAM" id="Phobius"/>
    </source>
</evidence>
<feature type="non-terminal residue" evidence="5">
    <location>
        <position position="1"/>
    </location>
</feature>
<evidence type="ECO:0000259" key="3">
    <source>
        <dbReference type="PROSITE" id="PS50405"/>
    </source>
</evidence>
<evidence type="ECO:0000313" key="5">
    <source>
        <dbReference type="RefSeq" id="XP_006815530.1"/>
    </source>
</evidence>
<dbReference type="Gene3D" id="3.40.50.720">
    <property type="entry name" value="NAD(P)-binding Rossmann-like Domain"/>
    <property type="match status" value="1"/>
</dbReference>
<dbReference type="InterPro" id="IPR011032">
    <property type="entry name" value="GroES-like_sf"/>
</dbReference>